<protein>
    <recommendedName>
        <fullName evidence="3">Alpha-type protein kinase domain-containing protein</fullName>
    </recommendedName>
</protein>
<evidence type="ECO:0000313" key="1">
    <source>
        <dbReference type="EMBL" id="KDQ50824.1"/>
    </source>
</evidence>
<dbReference type="HOGENOM" id="CLU_073913_2_0_1"/>
<evidence type="ECO:0000313" key="2">
    <source>
        <dbReference type="Proteomes" id="UP000027265"/>
    </source>
</evidence>
<accession>A0A067P7R5</accession>
<gene>
    <name evidence="1" type="ORF">JAAARDRAFT_141372</name>
</gene>
<reference evidence="2" key="1">
    <citation type="journal article" date="2014" name="Proc. Natl. Acad. Sci. U.S.A.">
        <title>Extensive sampling of basidiomycete genomes demonstrates inadequacy of the white-rot/brown-rot paradigm for wood decay fungi.</title>
        <authorList>
            <person name="Riley R."/>
            <person name="Salamov A.A."/>
            <person name="Brown D.W."/>
            <person name="Nagy L.G."/>
            <person name="Floudas D."/>
            <person name="Held B.W."/>
            <person name="Levasseur A."/>
            <person name="Lombard V."/>
            <person name="Morin E."/>
            <person name="Otillar R."/>
            <person name="Lindquist E.A."/>
            <person name="Sun H."/>
            <person name="LaButti K.M."/>
            <person name="Schmutz J."/>
            <person name="Jabbour D."/>
            <person name="Luo H."/>
            <person name="Baker S.E."/>
            <person name="Pisabarro A.G."/>
            <person name="Walton J.D."/>
            <person name="Blanchette R.A."/>
            <person name="Henrissat B."/>
            <person name="Martin F."/>
            <person name="Cullen D."/>
            <person name="Hibbett D.S."/>
            <person name="Grigoriev I.V."/>
        </authorList>
    </citation>
    <scope>NUCLEOTIDE SEQUENCE [LARGE SCALE GENOMIC DNA]</scope>
    <source>
        <strain evidence="2">MUCL 33604</strain>
    </source>
</reference>
<proteinExistence type="predicted"/>
<dbReference type="STRING" id="933084.A0A067P7R5"/>
<keyword evidence="2" id="KW-1185">Reference proteome</keyword>
<dbReference type="Proteomes" id="UP000027265">
    <property type="component" value="Unassembled WGS sequence"/>
</dbReference>
<evidence type="ECO:0008006" key="3">
    <source>
        <dbReference type="Google" id="ProtNLM"/>
    </source>
</evidence>
<sequence length="211" mass="23482">MEAGIHGDLSYQLTHIGKDTFKIAHAGHLTLSSWVAPKLLGSKPGEPVAVKRPYFSKKEKTIEQICRFPANEEVLRVWKEANILLWSISLLSFTYAFIDRAIRKSPHPPPFNIPSLRFVNAGIAVVHTGHGSLHAGYLVEEMIDSDDHGSFIKYIHNGTAVPALDPSDELYGLAQFLCFTQHVQYAKTGGSVYISDYQGAPSHPHKFIQFI</sequence>
<dbReference type="EMBL" id="KL197755">
    <property type="protein sequence ID" value="KDQ50824.1"/>
    <property type="molecule type" value="Genomic_DNA"/>
</dbReference>
<dbReference type="Gene3D" id="3.20.200.10">
    <property type="entry name" value="MHCK/EF2 kinase"/>
    <property type="match status" value="1"/>
</dbReference>
<organism evidence="1 2">
    <name type="scientific">Jaapia argillacea MUCL 33604</name>
    <dbReference type="NCBI Taxonomy" id="933084"/>
    <lineage>
        <taxon>Eukaryota</taxon>
        <taxon>Fungi</taxon>
        <taxon>Dikarya</taxon>
        <taxon>Basidiomycota</taxon>
        <taxon>Agaricomycotina</taxon>
        <taxon>Agaricomycetes</taxon>
        <taxon>Agaricomycetidae</taxon>
        <taxon>Jaapiales</taxon>
        <taxon>Jaapiaceae</taxon>
        <taxon>Jaapia</taxon>
    </lineage>
</organism>
<dbReference type="AlphaFoldDB" id="A0A067P7R5"/>
<dbReference type="OrthoDB" id="301415at2759"/>
<dbReference type="InParanoid" id="A0A067P7R5"/>
<name>A0A067P7R5_9AGAM</name>